<dbReference type="InterPro" id="IPR012677">
    <property type="entry name" value="Nucleotide-bd_a/b_plait_sf"/>
</dbReference>
<dbReference type="CDD" id="cd12343">
    <property type="entry name" value="RRM1_2_CoAA_like"/>
    <property type="match status" value="2"/>
</dbReference>
<dbReference type="SMART" id="SM00360">
    <property type="entry name" value="RRM"/>
    <property type="match status" value="2"/>
</dbReference>
<sequence>MVKIFVGNLPGSCPAADLRVLFEAYGLVNECDVLGGYAFVHMEKEAEAKRAILELRGRPVRGSPLTVELATARLRNATKLYVGNVAEAASTRELQALFERHGRVVECDIVKNYAFVHMEKERQALDAIRALSGTELAGQRIYVQQLQTGNGRLEPWKFDFSSQTHLLAPSLGAGAHLSD</sequence>
<dbReference type="GO" id="GO:0005634">
    <property type="term" value="C:nucleus"/>
    <property type="evidence" value="ECO:0007669"/>
    <property type="project" value="TreeGrafter"/>
</dbReference>
<reference evidence="4 5" key="1">
    <citation type="journal article" date="2018" name="Nat. Ecol. Evol.">
        <title>Shark genomes provide insights into elasmobranch evolution and the origin of vertebrates.</title>
        <authorList>
            <person name="Hara Y"/>
            <person name="Yamaguchi K"/>
            <person name="Onimaru K"/>
            <person name="Kadota M"/>
            <person name="Koyanagi M"/>
            <person name="Keeley SD"/>
            <person name="Tatsumi K"/>
            <person name="Tanaka K"/>
            <person name="Motone F"/>
            <person name="Kageyama Y"/>
            <person name="Nozu R"/>
            <person name="Adachi N"/>
            <person name="Nishimura O"/>
            <person name="Nakagawa R"/>
            <person name="Tanegashima C"/>
            <person name="Kiyatake I"/>
            <person name="Matsumoto R"/>
            <person name="Murakumo K"/>
            <person name="Nishida K"/>
            <person name="Terakita A"/>
            <person name="Kuratani S"/>
            <person name="Sato K"/>
            <person name="Hyodo S Kuraku.S."/>
        </authorList>
    </citation>
    <scope>NUCLEOTIDE SEQUENCE [LARGE SCALE GENOMIC DNA]</scope>
</reference>
<keyword evidence="5" id="KW-1185">Reference proteome</keyword>
<dbReference type="OMA" id="QTCGCYQ"/>
<dbReference type="SUPFAM" id="SSF54928">
    <property type="entry name" value="RNA-binding domain, RBD"/>
    <property type="match status" value="2"/>
</dbReference>
<name>A0A401RI60_CHIPU</name>
<dbReference type="InterPro" id="IPR050502">
    <property type="entry name" value="Euk_RNA-bind_prot"/>
</dbReference>
<dbReference type="PANTHER" id="PTHR48025">
    <property type="entry name" value="OS02G0815200 PROTEIN"/>
    <property type="match status" value="1"/>
</dbReference>
<evidence type="ECO:0000313" key="5">
    <source>
        <dbReference type="Proteomes" id="UP000287033"/>
    </source>
</evidence>
<dbReference type="AlphaFoldDB" id="A0A401RI60"/>
<evidence type="ECO:0000256" key="2">
    <source>
        <dbReference type="PROSITE-ProRule" id="PRU00176"/>
    </source>
</evidence>
<dbReference type="InterPro" id="IPR000504">
    <property type="entry name" value="RRM_dom"/>
</dbReference>
<feature type="domain" description="RRM" evidence="3">
    <location>
        <begin position="2"/>
        <end position="72"/>
    </location>
</feature>
<dbReference type="GO" id="GO:0003729">
    <property type="term" value="F:mRNA binding"/>
    <property type="evidence" value="ECO:0007669"/>
    <property type="project" value="TreeGrafter"/>
</dbReference>
<dbReference type="STRING" id="137246.A0A401RI60"/>
<dbReference type="Gene3D" id="3.30.70.330">
    <property type="match status" value="2"/>
</dbReference>
<evidence type="ECO:0000259" key="3">
    <source>
        <dbReference type="PROSITE" id="PS50102"/>
    </source>
</evidence>
<dbReference type="Pfam" id="PF00076">
    <property type="entry name" value="RRM_1"/>
    <property type="match status" value="2"/>
</dbReference>
<protein>
    <recommendedName>
        <fullName evidence="3">RRM domain-containing protein</fullName>
    </recommendedName>
</protein>
<evidence type="ECO:0000256" key="1">
    <source>
        <dbReference type="ARBA" id="ARBA00022884"/>
    </source>
</evidence>
<comment type="caution">
    <text evidence="4">The sequence shown here is derived from an EMBL/GenBank/DDBJ whole genome shotgun (WGS) entry which is preliminary data.</text>
</comment>
<dbReference type="PROSITE" id="PS50102">
    <property type="entry name" value="RRM"/>
    <property type="match status" value="2"/>
</dbReference>
<dbReference type="OrthoDB" id="79941at2759"/>
<dbReference type="EMBL" id="BEZZ01001351">
    <property type="protein sequence ID" value="GCC17817.1"/>
    <property type="molecule type" value="Genomic_DNA"/>
</dbReference>
<dbReference type="InterPro" id="IPR035979">
    <property type="entry name" value="RBD_domain_sf"/>
</dbReference>
<dbReference type="Proteomes" id="UP000287033">
    <property type="component" value="Unassembled WGS sequence"/>
</dbReference>
<gene>
    <name evidence="4" type="ORF">chiPu_0017690</name>
</gene>
<evidence type="ECO:0000313" key="4">
    <source>
        <dbReference type="EMBL" id="GCC17817.1"/>
    </source>
</evidence>
<keyword evidence="1 2" id="KW-0694">RNA-binding</keyword>
<organism evidence="4 5">
    <name type="scientific">Chiloscyllium punctatum</name>
    <name type="common">Brownbanded bambooshark</name>
    <name type="synonym">Hemiscyllium punctatum</name>
    <dbReference type="NCBI Taxonomy" id="137246"/>
    <lineage>
        <taxon>Eukaryota</taxon>
        <taxon>Metazoa</taxon>
        <taxon>Chordata</taxon>
        <taxon>Craniata</taxon>
        <taxon>Vertebrata</taxon>
        <taxon>Chondrichthyes</taxon>
        <taxon>Elasmobranchii</taxon>
        <taxon>Galeomorphii</taxon>
        <taxon>Galeoidea</taxon>
        <taxon>Orectolobiformes</taxon>
        <taxon>Hemiscylliidae</taxon>
        <taxon>Chiloscyllium</taxon>
    </lineage>
</organism>
<dbReference type="PANTHER" id="PTHR48025:SF1">
    <property type="entry name" value="RRM DOMAIN-CONTAINING PROTEIN"/>
    <property type="match status" value="1"/>
</dbReference>
<feature type="domain" description="RRM" evidence="3">
    <location>
        <begin position="78"/>
        <end position="148"/>
    </location>
</feature>
<accession>A0A401RI60</accession>
<proteinExistence type="predicted"/>